<dbReference type="InterPro" id="IPR027417">
    <property type="entry name" value="P-loop_NTPase"/>
</dbReference>
<dbReference type="EMBL" id="JALLBG020000255">
    <property type="protein sequence ID" value="KAL3757659.1"/>
    <property type="molecule type" value="Genomic_DNA"/>
</dbReference>
<comment type="caution">
    <text evidence="9">The sequence shown here is derived from an EMBL/GenBank/DDBJ whole genome shotgun (WGS) entry which is preliminary data.</text>
</comment>
<evidence type="ECO:0000256" key="5">
    <source>
        <dbReference type="ARBA" id="ARBA00022840"/>
    </source>
</evidence>
<keyword evidence="3" id="KW-0378">Hydrolase</keyword>
<evidence type="ECO:0000259" key="8">
    <source>
        <dbReference type="PROSITE" id="PS51194"/>
    </source>
</evidence>
<dbReference type="SMART" id="SM00487">
    <property type="entry name" value="DEXDc"/>
    <property type="match status" value="1"/>
</dbReference>
<sequence length="632" mass="69702">MGASVEADDTTMGLIKAAKKTLKRQESGSMKMKHLAKSLLEKFSDSHTKSTVKQVIEEHDMFHVDGKVVMLKKNSSSGGKKRKSSDDDSTEEVEKQSESSSNNNNNGDSTKDDKKAAKKEAKKAKKEKKSSTTSSSSAAPEAPDNSSIQAWRTEHKIVLKDPRNDEEGAKATKALATNTQFYPYQTFDAPGCVANINDTLIRQCTVVNGFAKPSPIQAQCWPVLLTSDSNGRHRDVVGIAETGSGKTLAFSMPALSLMSNNKSIFNKQNRSPRMLVLAPTRELAMQSQKVLEEFGKVVNITSTVIYGGVPKPPQKDILRKGVHCIVCTPGRLKDLIDDGSCDLSQVNHLYLDEADRMLDMGFEEDVRYIISKCQSKETRQTAMFSATWPAAIQQLAMEFMNDPVCIYVGFESIVGSNGENSIDDALSANKRITQTVEVIEDRAREQRLLELLKKYTAGKRKNDRVLVFALYKKEAARLEGTLNRWGFACASIHGDKAQEARNRALQEFKDGTCPILVATDVAARGLDIPDVEVVLNYTFPLTIEDYCHRIGRTGRAGKSGISYTFFQPGDKSHAGELQQVMRQAGQEVPDALMKFGSTIKKKDHKLYGNFSGPKGGAPMKRAVKITFDSDDE</sequence>
<evidence type="ECO:0000313" key="10">
    <source>
        <dbReference type="Proteomes" id="UP001530293"/>
    </source>
</evidence>
<dbReference type="InterPro" id="IPR001650">
    <property type="entry name" value="Helicase_C-like"/>
</dbReference>
<reference evidence="9 10" key="1">
    <citation type="submission" date="2024-10" db="EMBL/GenBank/DDBJ databases">
        <title>Updated reference genomes for cyclostephanoid diatoms.</title>
        <authorList>
            <person name="Roberts W.R."/>
            <person name="Alverson A.J."/>
        </authorList>
    </citation>
    <scope>NUCLEOTIDE SEQUENCE [LARGE SCALE GENOMIC DNA]</scope>
    <source>
        <strain evidence="9 10">AJA232-27</strain>
    </source>
</reference>
<dbReference type="EC" id="3.6.4.13" evidence="1"/>
<feature type="region of interest" description="Disordered" evidence="6">
    <location>
        <begin position="58"/>
        <end position="150"/>
    </location>
</feature>
<evidence type="ECO:0000256" key="6">
    <source>
        <dbReference type="SAM" id="MobiDB-lite"/>
    </source>
</evidence>
<dbReference type="PANTHER" id="PTHR47958">
    <property type="entry name" value="ATP-DEPENDENT RNA HELICASE DBP3"/>
    <property type="match status" value="1"/>
</dbReference>
<accession>A0ABD3M0V4</accession>
<name>A0ABD3M0V4_9STRA</name>
<dbReference type="SMART" id="SM00490">
    <property type="entry name" value="HELICc"/>
    <property type="match status" value="1"/>
</dbReference>
<evidence type="ECO:0000256" key="4">
    <source>
        <dbReference type="ARBA" id="ARBA00022806"/>
    </source>
</evidence>
<feature type="compositionally biased region" description="Low complexity" evidence="6">
    <location>
        <begin position="98"/>
        <end position="108"/>
    </location>
</feature>
<feature type="domain" description="Helicase ATP-binding" evidence="7">
    <location>
        <begin position="227"/>
        <end position="406"/>
    </location>
</feature>
<protein>
    <recommendedName>
        <fullName evidence="1">RNA helicase</fullName>
        <ecNumber evidence="1">3.6.4.13</ecNumber>
    </recommendedName>
</protein>
<proteinExistence type="predicted"/>
<keyword evidence="5" id="KW-0067">ATP-binding</keyword>
<dbReference type="Proteomes" id="UP001530293">
    <property type="component" value="Unassembled WGS sequence"/>
</dbReference>
<dbReference type="InterPro" id="IPR044742">
    <property type="entry name" value="DEAD/DEAH_RhlB"/>
</dbReference>
<evidence type="ECO:0000256" key="1">
    <source>
        <dbReference type="ARBA" id="ARBA00012552"/>
    </source>
</evidence>
<dbReference type="Gene3D" id="3.40.50.300">
    <property type="entry name" value="P-loop containing nucleotide triphosphate hydrolases"/>
    <property type="match status" value="2"/>
</dbReference>
<dbReference type="FunFam" id="3.40.50.300:FF:000008">
    <property type="entry name" value="ATP-dependent RNA helicase RhlB"/>
    <property type="match status" value="1"/>
</dbReference>
<dbReference type="CDD" id="cd00268">
    <property type="entry name" value="DEADc"/>
    <property type="match status" value="1"/>
</dbReference>
<dbReference type="PROSITE" id="PS51194">
    <property type="entry name" value="HELICASE_CTER"/>
    <property type="match status" value="1"/>
</dbReference>
<evidence type="ECO:0000256" key="3">
    <source>
        <dbReference type="ARBA" id="ARBA00022801"/>
    </source>
</evidence>
<keyword evidence="10" id="KW-1185">Reference proteome</keyword>
<dbReference type="Pfam" id="PF00271">
    <property type="entry name" value="Helicase_C"/>
    <property type="match status" value="1"/>
</dbReference>
<dbReference type="GO" id="GO:0003724">
    <property type="term" value="F:RNA helicase activity"/>
    <property type="evidence" value="ECO:0007669"/>
    <property type="project" value="UniProtKB-EC"/>
</dbReference>
<dbReference type="GO" id="GO:0005524">
    <property type="term" value="F:ATP binding"/>
    <property type="evidence" value="ECO:0007669"/>
    <property type="project" value="UniProtKB-KW"/>
</dbReference>
<dbReference type="CDD" id="cd18787">
    <property type="entry name" value="SF2_C_DEAD"/>
    <property type="match status" value="1"/>
</dbReference>
<dbReference type="InterPro" id="IPR011545">
    <property type="entry name" value="DEAD/DEAH_box_helicase_dom"/>
</dbReference>
<dbReference type="SUPFAM" id="SSF52540">
    <property type="entry name" value="P-loop containing nucleoside triphosphate hydrolases"/>
    <property type="match status" value="1"/>
</dbReference>
<dbReference type="PROSITE" id="PS51192">
    <property type="entry name" value="HELICASE_ATP_BIND_1"/>
    <property type="match status" value="1"/>
</dbReference>
<dbReference type="Pfam" id="PF00270">
    <property type="entry name" value="DEAD"/>
    <property type="match status" value="1"/>
</dbReference>
<dbReference type="InterPro" id="IPR014001">
    <property type="entry name" value="Helicase_ATP-bd"/>
</dbReference>
<dbReference type="GO" id="GO:0016787">
    <property type="term" value="F:hydrolase activity"/>
    <property type="evidence" value="ECO:0007669"/>
    <property type="project" value="UniProtKB-KW"/>
</dbReference>
<evidence type="ECO:0000256" key="2">
    <source>
        <dbReference type="ARBA" id="ARBA00022741"/>
    </source>
</evidence>
<dbReference type="AlphaFoldDB" id="A0ABD3M0V4"/>
<organism evidence="9 10">
    <name type="scientific">Discostella pseudostelligera</name>
    <dbReference type="NCBI Taxonomy" id="259834"/>
    <lineage>
        <taxon>Eukaryota</taxon>
        <taxon>Sar</taxon>
        <taxon>Stramenopiles</taxon>
        <taxon>Ochrophyta</taxon>
        <taxon>Bacillariophyta</taxon>
        <taxon>Coscinodiscophyceae</taxon>
        <taxon>Thalassiosirophycidae</taxon>
        <taxon>Stephanodiscales</taxon>
        <taxon>Stephanodiscaceae</taxon>
        <taxon>Discostella</taxon>
    </lineage>
</organism>
<keyword evidence="2" id="KW-0547">Nucleotide-binding</keyword>
<evidence type="ECO:0000259" key="7">
    <source>
        <dbReference type="PROSITE" id="PS51192"/>
    </source>
</evidence>
<evidence type="ECO:0000313" key="9">
    <source>
        <dbReference type="EMBL" id="KAL3757659.1"/>
    </source>
</evidence>
<keyword evidence="4" id="KW-0347">Helicase</keyword>
<gene>
    <name evidence="9" type="ORF">ACHAWU_004444</name>
</gene>
<feature type="compositionally biased region" description="Low complexity" evidence="6">
    <location>
        <begin position="131"/>
        <end position="143"/>
    </location>
</feature>
<feature type="compositionally biased region" description="Basic and acidic residues" evidence="6">
    <location>
        <begin position="109"/>
        <end position="119"/>
    </location>
</feature>
<feature type="domain" description="Helicase C-terminal" evidence="8">
    <location>
        <begin position="443"/>
        <end position="596"/>
    </location>
</feature>